<dbReference type="CDD" id="cd02775">
    <property type="entry name" value="MopB_CT"/>
    <property type="match status" value="1"/>
</dbReference>
<protein>
    <submittedName>
        <fullName evidence="6">Molybdopterin dinucleotide-binding protein</fullName>
    </submittedName>
</protein>
<evidence type="ECO:0000256" key="4">
    <source>
        <dbReference type="ARBA" id="ARBA00023014"/>
    </source>
</evidence>
<dbReference type="PANTHER" id="PTHR43742">
    <property type="entry name" value="TRIMETHYLAMINE-N-OXIDE REDUCTASE"/>
    <property type="match status" value="1"/>
</dbReference>
<dbReference type="InterPro" id="IPR009010">
    <property type="entry name" value="Asp_de-COase-like_dom_sf"/>
</dbReference>
<evidence type="ECO:0000313" key="7">
    <source>
        <dbReference type="Proteomes" id="UP001143304"/>
    </source>
</evidence>
<dbReference type="InterPro" id="IPR006963">
    <property type="entry name" value="Mopterin_OxRdtase_4Fe-4S_dom"/>
</dbReference>
<comment type="caution">
    <text evidence="6">The sequence shown here is derived from an EMBL/GenBank/DDBJ whole genome shotgun (WGS) entry which is preliminary data.</text>
</comment>
<name>A0ABT3T6K5_9GAMM</name>
<comment type="similarity">
    <text evidence="1">Belongs to the prokaryotic molybdopterin-containing oxidoreductase family.</text>
</comment>
<dbReference type="PROSITE" id="PS51669">
    <property type="entry name" value="4FE4S_MOW_BIS_MGD"/>
    <property type="match status" value="1"/>
</dbReference>
<organism evidence="6 7">
    <name type="scientific">Candidatus Marimicrobium litorale</name>
    <dbReference type="NCBI Taxonomy" id="2518991"/>
    <lineage>
        <taxon>Bacteria</taxon>
        <taxon>Pseudomonadati</taxon>
        <taxon>Pseudomonadota</taxon>
        <taxon>Gammaproteobacteria</taxon>
        <taxon>Cellvibrionales</taxon>
        <taxon>Halieaceae</taxon>
        <taxon>Marimicrobium</taxon>
    </lineage>
</organism>
<sequence>MTEIVPTICRLCIAHCGVLATVEEDDGRRRVTQVTGDPDNPIFRGYTCPKGRALPELHNHEGRLLRTVHKQADGTHLPLDSAEAAREVAQRLRDIIAQHGPRAVACYVGTPNAGQPTAAAMGSAFLRAIGSRMFFTSNTIDQPGKQISMALHGKWLGGEPDFEQADAWMLLGNNPIISKSAGIPGQNPAQKLKDAQDKGLQLIVVDPRVSDVARKAAIHLQCRPGEDHAILAGLINIIINENLYDRDFVRANVAGFDRLSNAVQGYTPEYVADRAGVPESKLLDAARVFAKARVRHANSGTGPSFSMYCNLKEYLLACLNTVCGAYTRAGQRVTRPNAMLPAYVPRAQPFPPFKAWGFGEKLRVHGLTDTAAGMPTAALADEILQAGEGQVRALICIGGNPMAAWPDQRKTQKAMEALDLLVTLDVEMSSTARLADYVVACKQTLETPGMSQSGEAIKYFGTGIGFSNAYAQYSPAVADVPRGSDLVEEWDFFYQMADYLNLDLTFAIAFGFSRYQESPYAVMPVSRNSKPTIEDFYEAICANSRIPLAEVKKYPHGQVFDSDVIVQPREEGCDDRLECGNGDMLDQLAEVYRQDYRALQNTPDFPYRYIPRRHNNFMNSSGRSIEKLNGGRPWNPVWIHPDDMREIGVSADDMVRIATQHDSISAMVESDPTLRRGVVAIAHAFGGLVEDESSYREHGANTGRLVRTDEDFDPITGMPRMGNIPVAITPL</sequence>
<dbReference type="Gene3D" id="3.40.50.740">
    <property type="match status" value="1"/>
</dbReference>
<feature type="domain" description="4Fe-4S Mo/W bis-MGD-type" evidence="5">
    <location>
        <begin position="2"/>
        <end position="62"/>
    </location>
</feature>
<keyword evidence="7" id="KW-1185">Reference proteome</keyword>
<dbReference type="Pfam" id="PF04879">
    <property type="entry name" value="Molybdop_Fe4S4"/>
    <property type="match status" value="1"/>
</dbReference>
<dbReference type="Pfam" id="PF00384">
    <property type="entry name" value="Molybdopterin"/>
    <property type="match status" value="1"/>
</dbReference>
<evidence type="ECO:0000259" key="5">
    <source>
        <dbReference type="PROSITE" id="PS51669"/>
    </source>
</evidence>
<dbReference type="Gene3D" id="3.40.228.10">
    <property type="entry name" value="Dimethylsulfoxide Reductase, domain 2"/>
    <property type="match status" value="1"/>
</dbReference>
<dbReference type="RefSeq" id="WP_279248843.1">
    <property type="nucleotide sequence ID" value="NZ_SHNO01000001.1"/>
</dbReference>
<dbReference type="Pfam" id="PF01568">
    <property type="entry name" value="Molydop_binding"/>
    <property type="match status" value="1"/>
</dbReference>
<dbReference type="EMBL" id="SHNO01000001">
    <property type="protein sequence ID" value="MCX2977114.1"/>
    <property type="molecule type" value="Genomic_DNA"/>
</dbReference>
<dbReference type="InterPro" id="IPR006657">
    <property type="entry name" value="MoPterin_dinucl-bd_dom"/>
</dbReference>
<keyword evidence="4" id="KW-0411">Iron-sulfur</keyword>
<evidence type="ECO:0000313" key="6">
    <source>
        <dbReference type="EMBL" id="MCX2977114.1"/>
    </source>
</evidence>
<accession>A0ABT3T6K5</accession>
<proteinExistence type="inferred from homology"/>
<evidence type="ECO:0000256" key="1">
    <source>
        <dbReference type="ARBA" id="ARBA00010312"/>
    </source>
</evidence>
<dbReference type="PANTHER" id="PTHR43742:SF6">
    <property type="entry name" value="OXIDOREDUCTASE YYAE-RELATED"/>
    <property type="match status" value="1"/>
</dbReference>
<dbReference type="SMART" id="SM00926">
    <property type="entry name" value="Molybdop_Fe4S4"/>
    <property type="match status" value="1"/>
</dbReference>
<evidence type="ECO:0000256" key="3">
    <source>
        <dbReference type="ARBA" id="ARBA00023004"/>
    </source>
</evidence>
<dbReference type="SUPFAM" id="SSF53706">
    <property type="entry name" value="Formate dehydrogenase/DMSO reductase, domains 1-3"/>
    <property type="match status" value="1"/>
</dbReference>
<reference evidence="6" key="1">
    <citation type="submission" date="2019-02" db="EMBL/GenBank/DDBJ databases">
        <authorList>
            <person name="Li S.-H."/>
        </authorList>
    </citation>
    <scope>NUCLEOTIDE SEQUENCE</scope>
    <source>
        <strain evidence="6">IMCC11814</strain>
    </source>
</reference>
<dbReference type="Gene3D" id="2.20.25.90">
    <property type="entry name" value="ADC-like domains"/>
    <property type="match status" value="1"/>
</dbReference>
<gene>
    <name evidence="6" type="ORF">EYC82_07070</name>
</gene>
<dbReference type="SUPFAM" id="SSF50692">
    <property type="entry name" value="ADC-like"/>
    <property type="match status" value="1"/>
</dbReference>
<dbReference type="InterPro" id="IPR050612">
    <property type="entry name" value="Prok_Mopterin_Oxidored"/>
</dbReference>
<keyword evidence="3" id="KW-0408">Iron</keyword>
<evidence type="ECO:0000256" key="2">
    <source>
        <dbReference type="ARBA" id="ARBA00022723"/>
    </source>
</evidence>
<dbReference type="Gene3D" id="2.40.40.20">
    <property type="match status" value="1"/>
</dbReference>
<dbReference type="InterPro" id="IPR006656">
    <property type="entry name" value="Mopterin_OxRdtase"/>
</dbReference>
<dbReference type="Proteomes" id="UP001143304">
    <property type="component" value="Unassembled WGS sequence"/>
</dbReference>
<keyword evidence="2" id="KW-0479">Metal-binding</keyword>